<dbReference type="InterPro" id="IPR050767">
    <property type="entry name" value="Sel1_AlgK"/>
</dbReference>
<dbReference type="InterPro" id="IPR011990">
    <property type="entry name" value="TPR-like_helical_dom_sf"/>
</dbReference>
<evidence type="ECO:0000256" key="1">
    <source>
        <dbReference type="SAM" id="MobiDB-lite"/>
    </source>
</evidence>
<gene>
    <name evidence="4" type="ORF">GA0071312_3419</name>
    <name evidence="3" type="ORF">HLUCCO17_06325</name>
</gene>
<evidence type="ECO:0000313" key="3">
    <source>
        <dbReference type="EMBL" id="KPQ11520.1"/>
    </source>
</evidence>
<evidence type="ECO:0000313" key="6">
    <source>
        <dbReference type="Proteomes" id="UP000182800"/>
    </source>
</evidence>
<dbReference type="PANTHER" id="PTHR11102:SF160">
    <property type="entry name" value="ERAD-ASSOCIATED E3 UBIQUITIN-PROTEIN LIGASE COMPONENT HRD3"/>
    <property type="match status" value="1"/>
</dbReference>
<evidence type="ECO:0000256" key="2">
    <source>
        <dbReference type="SAM" id="SignalP"/>
    </source>
</evidence>
<protein>
    <submittedName>
        <fullName evidence="3 4">Sel1 repeat</fullName>
    </submittedName>
</protein>
<feature type="signal peptide" evidence="2">
    <location>
        <begin position="1"/>
        <end position="30"/>
    </location>
</feature>
<dbReference type="STRING" id="1653334.GA0071312_3419"/>
<dbReference type="RefSeq" id="WP_074445919.1">
    <property type="nucleotide sequence ID" value="NZ_FMBM01000002.1"/>
</dbReference>
<reference evidence="3 5" key="1">
    <citation type="submission" date="2015-09" db="EMBL/GenBank/DDBJ databases">
        <title>Identification and resolution of microdiversity through metagenomic sequencing of parallel consortia.</title>
        <authorList>
            <person name="Nelson W.C."/>
            <person name="Romine M.F."/>
            <person name="Lindemann S.R."/>
        </authorList>
    </citation>
    <scope>NUCLEOTIDE SEQUENCE [LARGE SCALE GENOMIC DNA]</scope>
    <source>
        <strain evidence="3">HL-109</strain>
    </source>
</reference>
<reference evidence="4 6" key="2">
    <citation type="submission" date="2016-08" db="EMBL/GenBank/DDBJ databases">
        <authorList>
            <person name="Varghese N."/>
            <person name="Submissions Spin"/>
        </authorList>
    </citation>
    <scope>NUCLEOTIDE SEQUENCE [LARGE SCALE GENOMIC DNA]</scope>
    <source>
        <strain evidence="4 6">HL-109</strain>
    </source>
</reference>
<name>A0A0P8A8Q0_9HYPH</name>
<sequence>MPVKTLLFARRAGLVLALMLFMAANSGAHAAEEASDADLARGVEAFEARDYASALRWLEPVAQDGEAQAQFILGFMHQNGRGVPVDAEKGAALLRQSAEQGYAYAQFSLASSYRFGIGVEQDLLDAHHWLLLAEHNGYDPARQIRMVIEAELQPDQIARSREAAFAEPSAETADTADP</sequence>
<proteinExistence type="predicted"/>
<dbReference type="EMBL" id="FMBM01000002">
    <property type="protein sequence ID" value="SCC82427.1"/>
    <property type="molecule type" value="Genomic_DNA"/>
</dbReference>
<keyword evidence="2" id="KW-0732">Signal</keyword>
<dbReference type="OrthoDB" id="112232at2"/>
<feature type="region of interest" description="Disordered" evidence="1">
    <location>
        <begin position="159"/>
        <end position="178"/>
    </location>
</feature>
<dbReference type="AlphaFoldDB" id="A0A0P8A8Q0"/>
<keyword evidence="6" id="KW-1185">Reference proteome</keyword>
<evidence type="ECO:0000313" key="5">
    <source>
        <dbReference type="Proteomes" id="UP000050497"/>
    </source>
</evidence>
<dbReference type="SUPFAM" id="SSF81901">
    <property type="entry name" value="HCP-like"/>
    <property type="match status" value="1"/>
</dbReference>
<dbReference type="InterPro" id="IPR006597">
    <property type="entry name" value="Sel1-like"/>
</dbReference>
<organism evidence="3 5">
    <name type="scientific">Saliniramus fredricksonii</name>
    <dbReference type="NCBI Taxonomy" id="1653334"/>
    <lineage>
        <taxon>Bacteria</taxon>
        <taxon>Pseudomonadati</taxon>
        <taxon>Pseudomonadota</taxon>
        <taxon>Alphaproteobacteria</taxon>
        <taxon>Hyphomicrobiales</taxon>
        <taxon>Salinarimonadaceae</taxon>
        <taxon>Saliniramus</taxon>
    </lineage>
</organism>
<dbReference type="EMBL" id="LJSX01000007">
    <property type="protein sequence ID" value="KPQ11520.1"/>
    <property type="molecule type" value="Genomic_DNA"/>
</dbReference>
<dbReference type="PANTHER" id="PTHR11102">
    <property type="entry name" value="SEL-1-LIKE PROTEIN"/>
    <property type="match status" value="1"/>
</dbReference>
<dbReference type="Gene3D" id="1.25.40.10">
    <property type="entry name" value="Tetratricopeptide repeat domain"/>
    <property type="match status" value="1"/>
</dbReference>
<evidence type="ECO:0000313" key="4">
    <source>
        <dbReference type="EMBL" id="SCC82427.1"/>
    </source>
</evidence>
<dbReference type="Proteomes" id="UP000050497">
    <property type="component" value="Unassembled WGS sequence"/>
</dbReference>
<dbReference type="Pfam" id="PF08238">
    <property type="entry name" value="Sel1"/>
    <property type="match status" value="3"/>
</dbReference>
<dbReference type="SMART" id="SM00671">
    <property type="entry name" value="SEL1"/>
    <property type="match status" value="2"/>
</dbReference>
<accession>A0A0P8A8Q0</accession>
<dbReference type="Proteomes" id="UP000182800">
    <property type="component" value="Unassembled WGS sequence"/>
</dbReference>
<comment type="caution">
    <text evidence="3">The sequence shown here is derived from an EMBL/GenBank/DDBJ whole genome shotgun (WGS) entry which is preliminary data.</text>
</comment>
<feature type="chain" id="PRO_5006147701" evidence="2">
    <location>
        <begin position="31"/>
        <end position="178"/>
    </location>
</feature>